<organism evidence="2 3">
    <name type="scientific">Aerophobetes bacterium</name>
    <dbReference type="NCBI Taxonomy" id="2030807"/>
    <lineage>
        <taxon>Bacteria</taxon>
        <taxon>Candidatus Aerophobota</taxon>
    </lineage>
</organism>
<dbReference type="Proteomes" id="UP000280417">
    <property type="component" value="Unassembled WGS sequence"/>
</dbReference>
<dbReference type="PANTHER" id="PTHR46889">
    <property type="entry name" value="TRANSPOSASE INSF FOR INSERTION SEQUENCE IS3B-RELATED"/>
    <property type="match status" value="1"/>
</dbReference>
<dbReference type="GO" id="GO:0003676">
    <property type="term" value="F:nucleic acid binding"/>
    <property type="evidence" value="ECO:0007669"/>
    <property type="project" value="InterPro"/>
</dbReference>
<dbReference type="InterPro" id="IPR036397">
    <property type="entry name" value="RNaseH_sf"/>
</dbReference>
<dbReference type="InterPro" id="IPR001584">
    <property type="entry name" value="Integrase_cat-core"/>
</dbReference>
<dbReference type="InterPro" id="IPR050900">
    <property type="entry name" value="Transposase_IS3/IS150/IS904"/>
</dbReference>
<dbReference type="GO" id="GO:0015074">
    <property type="term" value="P:DNA integration"/>
    <property type="evidence" value="ECO:0007669"/>
    <property type="project" value="InterPro"/>
</dbReference>
<dbReference type="Gene3D" id="3.30.420.10">
    <property type="entry name" value="Ribonuclease H-like superfamily/Ribonuclease H"/>
    <property type="match status" value="1"/>
</dbReference>
<dbReference type="AlphaFoldDB" id="A0A662D8M3"/>
<gene>
    <name evidence="2" type="ORF">DRJ04_08430</name>
</gene>
<protein>
    <submittedName>
        <fullName evidence="2">IS3 family transposase</fullName>
    </submittedName>
</protein>
<feature type="domain" description="Integrase catalytic" evidence="1">
    <location>
        <begin position="117"/>
        <end position="227"/>
    </location>
</feature>
<dbReference type="SUPFAM" id="SSF53098">
    <property type="entry name" value="Ribonuclease H-like"/>
    <property type="match status" value="1"/>
</dbReference>
<sequence>MYLLPVNHSSFCSIQRAQIRRRQAKLLRIARSTVYYKPVVDEYNLKLMHLIDEKFFKTPFYGSRRMREMLRRKGYKVNRKRVQRLMRLMGIEAIYPKKSLSRPSPDHKVYPYLLRNRKARKVNEVWSTDITYIRMKHGWLYLVAIMDWMSRFVLSWELSTTLEVDVCIRALKRALAIGTPEIFNSDQGSQFTSLAFLRCLEERGIQISMDGRRKLVTMPLLKDYGDR</sequence>
<evidence type="ECO:0000259" key="1">
    <source>
        <dbReference type="PROSITE" id="PS50994"/>
    </source>
</evidence>
<accession>A0A662D8M3</accession>
<dbReference type="InterPro" id="IPR025948">
    <property type="entry name" value="HTH-like_dom"/>
</dbReference>
<dbReference type="Pfam" id="PF00665">
    <property type="entry name" value="rve"/>
    <property type="match status" value="1"/>
</dbReference>
<comment type="caution">
    <text evidence="2">The sequence shown here is derived from an EMBL/GenBank/DDBJ whole genome shotgun (WGS) entry which is preliminary data.</text>
</comment>
<evidence type="ECO:0000313" key="3">
    <source>
        <dbReference type="Proteomes" id="UP000280417"/>
    </source>
</evidence>
<dbReference type="PROSITE" id="PS50994">
    <property type="entry name" value="INTEGRASE"/>
    <property type="match status" value="1"/>
</dbReference>
<proteinExistence type="predicted"/>
<dbReference type="PANTHER" id="PTHR46889:SF4">
    <property type="entry name" value="TRANSPOSASE INSO FOR INSERTION SEQUENCE ELEMENT IS911B-RELATED"/>
    <property type="match status" value="1"/>
</dbReference>
<reference evidence="2 3" key="1">
    <citation type="submission" date="2018-06" db="EMBL/GenBank/DDBJ databases">
        <title>Extensive metabolic versatility and redundancy in microbially diverse, dynamic hydrothermal sediments.</title>
        <authorList>
            <person name="Dombrowski N."/>
            <person name="Teske A."/>
            <person name="Baker B.J."/>
        </authorList>
    </citation>
    <scope>NUCLEOTIDE SEQUENCE [LARGE SCALE GENOMIC DNA]</scope>
    <source>
        <strain evidence="2">B3_G15</strain>
    </source>
</reference>
<dbReference type="InterPro" id="IPR048020">
    <property type="entry name" value="Transpos_IS3"/>
</dbReference>
<dbReference type="EMBL" id="QMQA01000272">
    <property type="protein sequence ID" value="RLE11228.1"/>
    <property type="molecule type" value="Genomic_DNA"/>
</dbReference>
<dbReference type="Pfam" id="PF13276">
    <property type="entry name" value="HTH_21"/>
    <property type="match status" value="1"/>
</dbReference>
<dbReference type="InterPro" id="IPR012337">
    <property type="entry name" value="RNaseH-like_sf"/>
</dbReference>
<name>A0A662D8M3_UNCAE</name>
<dbReference type="NCBIfam" id="NF033516">
    <property type="entry name" value="transpos_IS3"/>
    <property type="match status" value="1"/>
</dbReference>
<evidence type="ECO:0000313" key="2">
    <source>
        <dbReference type="EMBL" id="RLE11228.1"/>
    </source>
</evidence>